<feature type="signal peptide" evidence="1">
    <location>
        <begin position="1"/>
        <end position="23"/>
    </location>
</feature>
<name>A0AAE3WIP8_9RHOB</name>
<accession>A0AAE3WIP8</accession>
<evidence type="ECO:0000256" key="1">
    <source>
        <dbReference type="SAM" id="SignalP"/>
    </source>
</evidence>
<keyword evidence="3" id="KW-1185">Reference proteome</keyword>
<gene>
    <name evidence="2" type="ORF">NO357_20050</name>
</gene>
<evidence type="ECO:0000313" key="3">
    <source>
        <dbReference type="Proteomes" id="UP001226762"/>
    </source>
</evidence>
<evidence type="ECO:0000313" key="2">
    <source>
        <dbReference type="EMBL" id="MDQ2092203.1"/>
    </source>
</evidence>
<organism evidence="2 3">
    <name type="scientific">Marimonas arenosa</name>
    <dbReference type="NCBI Taxonomy" id="1795305"/>
    <lineage>
        <taxon>Bacteria</taxon>
        <taxon>Pseudomonadati</taxon>
        <taxon>Pseudomonadota</taxon>
        <taxon>Alphaproteobacteria</taxon>
        <taxon>Rhodobacterales</taxon>
        <taxon>Paracoccaceae</taxon>
        <taxon>Marimonas</taxon>
    </lineage>
</organism>
<keyword evidence="1" id="KW-0732">Signal</keyword>
<protein>
    <submittedName>
        <fullName evidence="2">Uncharacterized protein</fullName>
    </submittedName>
</protein>
<reference evidence="2" key="1">
    <citation type="submission" date="2022-07" db="EMBL/GenBank/DDBJ databases">
        <authorList>
            <person name="Otstavnykh N."/>
            <person name="Isaeva M."/>
            <person name="Bystritskaya E."/>
        </authorList>
    </citation>
    <scope>NUCLEOTIDE SEQUENCE</scope>
    <source>
        <strain evidence="2">KCTC 52189</strain>
    </source>
</reference>
<dbReference type="EMBL" id="JANHAX010000008">
    <property type="protein sequence ID" value="MDQ2092203.1"/>
    <property type="molecule type" value="Genomic_DNA"/>
</dbReference>
<dbReference type="AlphaFoldDB" id="A0AAE3WIP8"/>
<sequence>MKLLKPTLVSLALACATAPAVQAAEPVEQHNSNAFWFVNWIGLSNATLTVAEPNGHIVKIYAEDGTPVYQLKGEVQDGVYRYELSAATDKRVKIVNPIDTGREGEQPDTRAVPYYTTGHFVVERGVIITPEEVKEEEG</sequence>
<feature type="chain" id="PRO_5042291571" evidence="1">
    <location>
        <begin position="24"/>
        <end position="138"/>
    </location>
</feature>
<comment type="caution">
    <text evidence="2">The sequence shown here is derived from an EMBL/GenBank/DDBJ whole genome shotgun (WGS) entry which is preliminary data.</text>
</comment>
<proteinExistence type="predicted"/>
<reference evidence="2" key="2">
    <citation type="submission" date="2023-02" db="EMBL/GenBank/DDBJ databases">
        <title>'Rhodoalgimonas zhirmunskyi' gen. nov., isolated from a red alga.</title>
        <authorList>
            <person name="Nedashkovskaya O.I."/>
            <person name="Otstavnykh N.Y."/>
            <person name="Bystritskaya E.P."/>
            <person name="Balabanova L.A."/>
            <person name="Isaeva M.P."/>
        </authorList>
    </citation>
    <scope>NUCLEOTIDE SEQUENCE</scope>
    <source>
        <strain evidence="2">KCTC 52189</strain>
    </source>
</reference>
<dbReference type="Proteomes" id="UP001226762">
    <property type="component" value="Unassembled WGS sequence"/>
</dbReference>